<keyword evidence="14" id="KW-1185">Reference proteome</keyword>
<dbReference type="InterPro" id="IPR000297">
    <property type="entry name" value="PPIase_PpiC"/>
</dbReference>
<dbReference type="InterPro" id="IPR027304">
    <property type="entry name" value="Trigger_fact/SurA_dom_sf"/>
</dbReference>
<dbReference type="AlphaFoldDB" id="A0A516GPZ6"/>
<dbReference type="PANTHER" id="PTHR47529:SF1">
    <property type="entry name" value="PERIPLASMIC CHAPERONE PPID"/>
    <property type="match status" value="1"/>
</dbReference>
<dbReference type="Gene3D" id="3.10.50.40">
    <property type="match status" value="1"/>
</dbReference>
<evidence type="ECO:0000313" key="14">
    <source>
        <dbReference type="Proteomes" id="UP000319209"/>
    </source>
</evidence>
<keyword evidence="3" id="KW-0997">Cell inner membrane</keyword>
<dbReference type="RefSeq" id="WP_143380507.1">
    <property type="nucleotide sequence ID" value="NZ_CP041637.1"/>
</dbReference>
<evidence type="ECO:0000256" key="6">
    <source>
        <dbReference type="ARBA" id="ARBA00023136"/>
    </source>
</evidence>
<keyword evidence="6" id="KW-0472">Membrane</keyword>
<keyword evidence="11" id="KW-0697">Rotamase</keyword>
<dbReference type="PANTHER" id="PTHR47529">
    <property type="entry name" value="PEPTIDYL-PROLYL CIS-TRANS ISOMERASE D"/>
    <property type="match status" value="1"/>
</dbReference>
<keyword evidence="11 13" id="KW-0413">Isomerase</keyword>
<accession>A0A516GPZ6</accession>
<evidence type="ECO:0000313" key="13">
    <source>
        <dbReference type="EMBL" id="QDO93605.1"/>
    </source>
</evidence>
<keyword evidence="4" id="KW-0812">Transmembrane</keyword>
<dbReference type="EMBL" id="CP041637">
    <property type="protein sequence ID" value="QDO93605.1"/>
    <property type="molecule type" value="Genomic_DNA"/>
</dbReference>
<gene>
    <name evidence="13" type="ORF">FNB79_06305</name>
</gene>
<evidence type="ECO:0000256" key="1">
    <source>
        <dbReference type="ARBA" id="ARBA00004382"/>
    </source>
</evidence>
<dbReference type="KEGG" id="fop:FNB79_06305"/>
<dbReference type="Proteomes" id="UP000319209">
    <property type="component" value="Chromosome"/>
</dbReference>
<evidence type="ECO:0000256" key="11">
    <source>
        <dbReference type="PROSITE-ProRule" id="PRU00278"/>
    </source>
</evidence>
<evidence type="ECO:0000256" key="7">
    <source>
        <dbReference type="ARBA" id="ARBA00023186"/>
    </source>
</evidence>
<sequence length="707" mass="78409">MAVLNKIRQRSLFLILIIALALFSFVLSGLFQNGSALANKSQNIVATINGKEISREDFLRKVEYAQRQMGQGVTNTQAMNSVWEQEVRQAVMASQYETLGFSVERDQMRDLLKTTLAGSPEFQNEAGLFDENKLNEYIASLKATSAEAYQQWIDYEQSIATNGMQQDYVNMVKAGVTGTLAEGKVEHELENNKVDIRYVQVPYSSIPDSTVAVSKSEISSYINDHKKEFEVEASRDINFVEFREIASLEDEKEIASSLTALLDNSIVYNDVTKTNDTILGFAQVKDNETFVNSNSDIKYDNRFVFKSALPKFLADSLYNKSVGSTYGPYKDNGYYKLSKLVSETFMPDSVKARHILIPFVGSRGATAETSLTEAEAKKTADSVMAIVKASPAKFVDMLDLSADKVSNEKEGVLDWFTYNAMVPEFRDYSFQHNKGDVGVVKTDFGYHVIEILDQTSKERAVKIATIARQIEPSDATVDKVFRDASKFEIAVGDKDFQAVAKENDYSVRPVKGIEILQENIPGLSSQRQIVRWTFDEETNVGDVKRFNISGGYVIVQLTAKNKAGLMSVENASAIVLPKLRKEKKAAIIKDRIKATTLDALASEENQTVKTASAINMKNPTISGAGREPIIVGAAFGLKEGETSKLITGENGVYMVEVTKVIPAPKLENYQAFANRVGQQKANAVNTKLYEALKDASDIDDNRAETVQ</sequence>
<evidence type="ECO:0000256" key="2">
    <source>
        <dbReference type="ARBA" id="ARBA00022475"/>
    </source>
</evidence>
<keyword evidence="5" id="KW-1133">Transmembrane helix</keyword>
<evidence type="ECO:0000256" key="4">
    <source>
        <dbReference type="ARBA" id="ARBA00022692"/>
    </source>
</evidence>
<evidence type="ECO:0000256" key="5">
    <source>
        <dbReference type="ARBA" id="ARBA00022989"/>
    </source>
</evidence>
<dbReference type="Pfam" id="PF13623">
    <property type="entry name" value="SurA_N_2"/>
    <property type="match status" value="1"/>
</dbReference>
<dbReference type="SUPFAM" id="SSF109998">
    <property type="entry name" value="Triger factor/SurA peptide-binding domain-like"/>
    <property type="match status" value="1"/>
</dbReference>
<dbReference type="OrthoDB" id="9812372at2"/>
<evidence type="ECO:0000256" key="10">
    <source>
        <dbReference type="ARBA" id="ARBA00042775"/>
    </source>
</evidence>
<feature type="domain" description="PpiC" evidence="12">
    <location>
        <begin position="347"/>
        <end position="453"/>
    </location>
</feature>
<dbReference type="InterPro" id="IPR052029">
    <property type="entry name" value="PpiD_chaperone"/>
</dbReference>
<name>A0A516GPZ6_9FLAO</name>
<dbReference type="Pfam" id="PF13145">
    <property type="entry name" value="Rotamase_2"/>
    <property type="match status" value="1"/>
</dbReference>
<dbReference type="PROSITE" id="PS50198">
    <property type="entry name" value="PPIC_PPIASE_2"/>
    <property type="match status" value="1"/>
</dbReference>
<proteinExistence type="inferred from homology"/>
<comment type="subcellular location">
    <subcellularLocation>
        <location evidence="1">Cell inner membrane</location>
        <topology evidence="1">Single-pass type II membrane protein</topology>
        <orientation evidence="1">Periplasmic side</orientation>
    </subcellularLocation>
</comment>
<evidence type="ECO:0000256" key="9">
    <source>
        <dbReference type="ARBA" id="ARBA00040743"/>
    </source>
</evidence>
<evidence type="ECO:0000256" key="3">
    <source>
        <dbReference type="ARBA" id="ARBA00022519"/>
    </source>
</evidence>
<evidence type="ECO:0000259" key="12">
    <source>
        <dbReference type="PROSITE" id="PS50198"/>
    </source>
</evidence>
<keyword evidence="7" id="KW-0143">Chaperone</keyword>
<protein>
    <recommendedName>
        <fullName evidence="9">Periplasmic chaperone PpiD</fullName>
    </recommendedName>
    <alternativeName>
        <fullName evidence="10">Periplasmic folding chaperone</fullName>
    </alternativeName>
</protein>
<organism evidence="13 14">
    <name type="scientific">Formosa sediminum</name>
    <dbReference type="NCBI Taxonomy" id="2594004"/>
    <lineage>
        <taxon>Bacteria</taxon>
        <taxon>Pseudomonadati</taxon>
        <taxon>Bacteroidota</taxon>
        <taxon>Flavobacteriia</taxon>
        <taxon>Flavobacteriales</taxon>
        <taxon>Flavobacteriaceae</taxon>
        <taxon>Formosa</taxon>
    </lineage>
</organism>
<evidence type="ECO:0000256" key="8">
    <source>
        <dbReference type="ARBA" id="ARBA00038408"/>
    </source>
</evidence>
<reference evidence="13 14" key="1">
    <citation type="submission" date="2019-07" db="EMBL/GenBank/DDBJ databases">
        <title>Genome sequencing for Formosa sp. PS13.</title>
        <authorList>
            <person name="Park S.-J."/>
        </authorList>
    </citation>
    <scope>NUCLEOTIDE SEQUENCE [LARGE SCALE GENOMIC DNA]</scope>
    <source>
        <strain evidence="13 14">PS13</strain>
    </source>
</reference>
<dbReference type="GO" id="GO:0003755">
    <property type="term" value="F:peptidyl-prolyl cis-trans isomerase activity"/>
    <property type="evidence" value="ECO:0007669"/>
    <property type="project" value="UniProtKB-KW"/>
</dbReference>
<dbReference type="SUPFAM" id="SSF54534">
    <property type="entry name" value="FKBP-like"/>
    <property type="match status" value="1"/>
</dbReference>
<dbReference type="GO" id="GO:0005886">
    <property type="term" value="C:plasma membrane"/>
    <property type="evidence" value="ECO:0007669"/>
    <property type="project" value="UniProtKB-SubCell"/>
</dbReference>
<dbReference type="Pfam" id="PF13616">
    <property type="entry name" value="Rotamase_3"/>
    <property type="match status" value="1"/>
</dbReference>
<comment type="similarity">
    <text evidence="8">Belongs to the PpiD chaperone family.</text>
</comment>
<dbReference type="InterPro" id="IPR046357">
    <property type="entry name" value="PPIase_dom_sf"/>
</dbReference>
<keyword evidence="2" id="KW-1003">Cell membrane</keyword>